<keyword evidence="3" id="KW-0413">Isomerase</keyword>
<accession>A0ABS7I0G3</accession>
<dbReference type="InterPro" id="IPR036237">
    <property type="entry name" value="Xyl_isomerase-like_sf"/>
</dbReference>
<dbReference type="PANTHER" id="PTHR12110">
    <property type="entry name" value="HYDROXYPYRUVATE ISOMERASE"/>
    <property type="match status" value="1"/>
</dbReference>
<protein>
    <submittedName>
        <fullName evidence="3">Sugar phosphate isomerase/epimerase</fullName>
    </submittedName>
</protein>
<evidence type="ECO:0000256" key="1">
    <source>
        <dbReference type="ARBA" id="ARBA00023277"/>
    </source>
</evidence>
<dbReference type="Proteomes" id="UP000777440">
    <property type="component" value="Unassembled WGS sequence"/>
</dbReference>
<evidence type="ECO:0000259" key="2">
    <source>
        <dbReference type="Pfam" id="PF01261"/>
    </source>
</evidence>
<dbReference type="EMBL" id="JAEUAX010000005">
    <property type="protein sequence ID" value="MBW9110341.1"/>
    <property type="molecule type" value="Genomic_DNA"/>
</dbReference>
<evidence type="ECO:0000313" key="3">
    <source>
        <dbReference type="EMBL" id="MBW9110341.1"/>
    </source>
</evidence>
<dbReference type="PANTHER" id="PTHR12110:SF41">
    <property type="entry name" value="INOSOSE DEHYDRATASE"/>
    <property type="match status" value="1"/>
</dbReference>
<name>A0ABS7I0G3_9MICO</name>
<dbReference type="InterPro" id="IPR013022">
    <property type="entry name" value="Xyl_isomerase-like_TIM-brl"/>
</dbReference>
<dbReference type="SUPFAM" id="SSF51658">
    <property type="entry name" value="Xylose isomerase-like"/>
    <property type="match status" value="1"/>
</dbReference>
<dbReference type="Pfam" id="PF01261">
    <property type="entry name" value="AP_endonuc_2"/>
    <property type="match status" value="1"/>
</dbReference>
<reference evidence="3 4" key="1">
    <citation type="journal article" date="2021" name="MBio">
        <title>Poor Competitiveness of Bradyrhizobium in Pigeon Pea Root Colonization in Indian Soils.</title>
        <authorList>
            <person name="Chalasani D."/>
            <person name="Basu A."/>
            <person name="Pullabhotla S.V.S.R.N."/>
            <person name="Jorrin B."/>
            <person name="Neal A.L."/>
            <person name="Poole P.S."/>
            <person name="Podile A.R."/>
            <person name="Tkacz A."/>
        </authorList>
    </citation>
    <scope>NUCLEOTIDE SEQUENCE [LARGE SCALE GENOMIC DNA]</scope>
    <source>
        <strain evidence="3 4">HU12</strain>
    </source>
</reference>
<dbReference type="GO" id="GO:0016853">
    <property type="term" value="F:isomerase activity"/>
    <property type="evidence" value="ECO:0007669"/>
    <property type="project" value="UniProtKB-KW"/>
</dbReference>
<evidence type="ECO:0000313" key="4">
    <source>
        <dbReference type="Proteomes" id="UP000777440"/>
    </source>
</evidence>
<comment type="caution">
    <text evidence="3">The sequence shown here is derived from an EMBL/GenBank/DDBJ whole genome shotgun (WGS) entry which is preliminary data.</text>
</comment>
<dbReference type="Gene3D" id="3.20.20.150">
    <property type="entry name" value="Divalent-metal-dependent TIM barrel enzymes"/>
    <property type="match status" value="1"/>
</dbReference>
<gene>
    <name evidence="3" type="ORF">JNB61_11205</name>
</gene>
<feature type="domain" description="Xylose isomerase-like TIM barrel" evidence="2">
    <location>
        <begin position="25"/>
        <end position="235"/>
    </location>
</feature>
<proteinExistence type="predicted"/>
<dbReference type="RefSeq" id="WP_220339671.1">
    <property type="nucleotide sequence ID" value="NZ_JAEUAX010000005.1"/>
</dbReference>
<organism evidence="3 4">
    <name type="scientific">Microbacterium ureisolvens</name>
    <dbReference type="NCBI Taxonomy" id="2781186"/>
    <lineage>
        <taxon>Bacteria</taxon>
        <taxon>Bacillati</taxon>
        <taxon>Actinomycetota</taxon>
        <taxon>Actinomycetes</taxon>
        <taxon>Micrococcales</taxon>
        <taxon>Microbacteriaceae</taxon>
        <taxon>Microbacterium</taxon>
    </lineage>
</organism>
<keyword evidence="1" id="KW-0119">Carbohydrate metabolism</keyword>
<keyword evidence="4" id="KW-1185">Reference proteome</keyword>
<sequence>MSAPRSSLQLYSLRTQLSDLDGTLERVAALGIRRVEPFSIFDRTTELIPAMQRHGLRAPSAHAPFLSDEIQYQGKIVPLPPLAVTLQAADALGIEILVDPMVPAERWRTPDDIARTADRFNAAAAEAASAGIRVGYHNHSFEFHHQVAGLSAYEHFVSLVDPAVALEVDVYWAAVAGQDVAALLRRLGDRVVALHLKDGPLDRDPFASAAGLPAEELAQRPLGEGQLDIRGIMDAAPADRLDVIEFDQVDGDVFEAIAASLAYLERVPDVAS</sequence>
<dbReference type="InterPro" id="IPR050312">
    <property type="entry name" value="IolE/XylAMocC-like"/>
</dbReference>